<name>A0ACB5RDK1_9CLOT</name>
<dbReference type="EMBL" id="BROD01000001">
    <property type="protein sequence ID" value="GKX67338.1"/>
    <property type="molecule type" value="Genomic_DNA"/>
</dbReference>
<evidence type="ECO:0000313" key="2">
    <source>
        <dbReference type="Proteomes" id="UP001058074"/>
    </source>
</evidence>
<keyword evidence="2" id="KW-1185">Reference proteome</keyword>
<protein>
    <submittedName>
        <fullName evidence="1">Methyl-accepting chemotaxis protein</fullName>
    </submittedName>
</protein>
<reference evidence="1" key="1">
    <citation type="journal article" date="2025" name="Int. J. Syst. Evol. Microbiol.">
        <title>Inconstantimicrobium mannanitabidum sp. nov., a novel member of the family Clostridiaceae isolated from anoxic soil under the treatment of reductive soil disinfestation.</title>
        <authorList>
            <person name="Ueki A."/>
            <person name="Tonouchi A."/>
            <person name="Honma S."/>
            <person name="Kaku N."/>
            <person name="Ueki K."/>
        </authorList>
    </citation>
    <scope>NUCLEOTIDE SEQUENCE</scope>
    <source>
        <strain evidence="1">TW13</strain>
    </source>
</reference>
<comment type="caution">
    <text evidence="1">The sequence shown here is derived from an EMBL/GenBank/DDBJ whole genome shotgun (WGS) entry which is preliminary data.</text>
</comment>
<accession>A0ACB5RDK1</accession>
<evidence type="ECO:0000313" key="1">
    <source>
        <dbReference type="EMBL" id="GKX67338.1"/>
    </source>
</evidence>
<gene>
    <name evidence="1" type="ORF">rsdtw13_25960</name>
</gene>
<sequence length="490" mass="54237">MDYKKSIDVKNKILLLGFLVSGVIRVILDIVLKVDMKELLLIGVMSSPLLILDVFLIWKKYSVQTMYYNVFMFVAGIAVMFVTEPSLINYIMIYFGFIMISVYEELKVIIIDAVASIIMLIVFFIGNKSSLFNSLGYDTLVFFVAFIAIGAAMQVVNAGIVDKIYKNAQANHKEILDSKSKAETLLTKVAETIKVLAQANERIKQGISTTGQISEEITISVRNIADRTTKEVDVMENMKSAVEIGNDNVESVTYAINDMENLTVSTEEVVLEGTKKVDILSAEMTSVNENITSAVNLINELSEESTKIVQIISTINSISEQTNLLALNASIEAARAGEHGKGFAVVAEEVRKLAEDSKASTDKVEEILNNISNKTIEVSNTVLNEQKSIEICNNHTEEVKRVFKEVDVNTSKVLSHSKNVKEQSLILEDSMKKTLNSAKNISEDIENTAATMEEIFAAIDELNNSVVDINNSYNAIDGICNELDSIKFEN</sequence>
<organism evidence="1 2">
    <name type="scientific">Inconstantimicrobium mannanitabidum</name>
    <dbReference type="NCBI Taxonomy" id="1604901"/>
    <lineage>
        <taxon>Bacteria</taxon>
        <taxon>Bacillati</taxon>
        <taxon>Bacillota</taxon>
        <taxon>Clostridia</taxon>
        <taxon>Eubacteriales</taxon>
        <taxon>Clostridiaceae</taxon>
        <taxon>Inconstantimicrobium</taxon>
    </lineage>
</organism>
<proteinExistence type="predicted"/>
<dbReference type="Proteomes" id="UP001058074">
    <property type="component" value="Unassembled WGS sequence"/>
</dbReference>